<comment type="caution">
    <text evidence="3">The sequence shown here is derived from an EMBL/GenBank/DDBJ whole genome shotgun (WGS) entry which is preliminary data.</text>
</comment>
<keyword evidence="4" id="KW-1185">Reference proteome</keyword>
<feature type="domain" description="PCI" evidence="2">
    <location>
        <begin position="197"/>
        <end position="370"/>
    </location>
</feature>
<evidence type="ECO:0000256" key="1">
    <source>
        <dbReference type="ARBA" id="ARBA00022942"/>
    </source>
</evidence>
<dbReference type="PANTHER" id="PTHR10539">
    <property type="entry name" value="26S PROTEASOME NON-ATPASE REGULATORY SUBUNIT 13"/>
    <property type="match status" value="1"/>
</dbReference>
<dbReference type="OrthoDB" id="1093at2759"/>
<gene>
    <name evidence="3" type="ORF">IV203_008211</name>
</gene>
<dbReference type="InterPro" id="IPR035298">
    <property type="entry name" value="PSMD13"/>
</dbReference>
<evidence type="ECO:0000313" key="3">
    <source>
        <dbReference type="EMBL" id="KAG7352163.1"/>
    </source>
</evidence>
<evidence type="ECO:0000313" key="4">
    <source>
        <dbReference type="Proteomes" id="UP000693970"/>
    </source>
</evidence>
<reference evidence="3" key="2">
    <citation type="submission" date="2021-04" db="EMBL/GenBank/DDBJ databases">
        <authorList>
            <person name="Podell S."/>
        </authorList>
    </citation>
    <scope>NUCLEOTIDE SEQUENCE</scope>
    <source>
        <strain evidence="3">Hildebrandi</strain>
    </source>
</reference>
<evidence type="ECO:0000259" key="2">
    <source>
        <dbReference type="PROSITE" id="PS50250"/>
    </source>
</evidence>
<keyword evidence="1" id="KW-0647">Proteasome</keyword>
<dbReference type="AlphaFoldDB" id="A0A9K3KYD1"/>
<dbReference type="Pfam" id="PF01399">
    <property type="entry name" value="PCI"/>
    <property type="match status" value="1"/>
</dbReference>
<organism evidence="3 4">
    <name type="scientific">Nitzschia inconspicua</name>
    <dbReference type="NCBI Taxonomy" id="303405"/>
    <lineage>
        <taxon>Eukaryota</taxon>
        <taxon>Sar</taxon>
        <taxon>Stramenopiles</taxon>
        <taxon>Ochrophyta</taxon>
        <taxon>Bacillariophyta</taxon>
        <taxon>Bacillariophyceae</taxon>
        <taxon>Bacillariophycidae</taxon>
        <taxon>Bacillariales</taxon>
        <taxon>Bacillariaceae</taxon>
        <taxon>Nitzschia</taxon>
    </lineage>
</organism>
<dbReference type="PROSITE" id="PS50250">
    <property type="entry name" value="PCI"/>
    <property type="match status" value="1"/>
</dbReference>
<name>A0A9K3KYD1_9STRA</name>
<dbReference type="Proteomes" id="UP000693970">
    <property type="component" value="Unassembled WGS sequence"/>
</dbReference>
<proteinExistence type="predicted"/>
<dbReference type="PANTHER" id="PTHR10539:SF0">
    <property type="entry name" value="26S PROTEASOME NON-ATPASE REGULATORY SUBUNIT 13"/>
    <property type="match status" value="1"/>
</dbReference>
<dbReference type="Pfam" id="PF22037">
    <property type="entry name" value="PSD13_N"/>
    <property type="match status" value="1"/>
</dbReference>
<reference evidence="3" key="1">
    <citation type="journal article" date="2021" name="Sci. Rep.">
        <title>Diploid genomic architecture of Nitzschia inconspicua, an elite biomass production diatom.</title>
        <authorList>
            <person name="Oliver A."/>
            <person name="Podell S."/>
            <person name="Pinowska A."/>
            <person name="Traller J.C."/>
            <person name="Smith S.R."/>
            <person name="McClure R."/>
            <person name="Beliaev A."/>
            <person name="Bohutskyi P."/>
            <person name="Hill E.A."/>
            <person name="Rabines A."/>
            <person name="Zheng H."/>
            <person name="Allen L.Z."/>
            <person name="Kuo A."/>
            <person name="Grigoriev I.V."/>
            <person name="Allen A.E."/>
            <person name="Hazlebeck D."/>
            <person name="Allen E.E."/>
        </authorList>
    </citation>
    <scope>NUCLEOTIDE SEQUENCE</scope>
    <source>
        <strain evidence="3">Hildebrandi</strain>
    </source>
</reference>
<accession>A0A9K3KYD1</accession>
<dbReference type="GO" id="GO:0006511">
    <property type="term" value="P:ubiquitin-dependent protein catabolic process"/>
    <property type="evidence" value="ECO:0007669"/>
    <property type="project" value="TreeGrafter"/>
</dbReference>
<dbReference type="SMART" id="SM00088">
    <property type="entry name" value="PINT"/>
    <property type="match status" value="1"/>
</dbReference>
<dbReference type="GO" id="GO:0008541">
    <property type="term" value="C:proteasome regulatory particle, lid subcomplex"/>
    <property type="evidence" value="ECO:0007669"/>
    <property type="project" value="TreeGrafter"/>
</dbReference>
<dbReference type="GO" id="GO:0005829">
    <property type="term" value="C:cytosol"/>
    <property type="evidence" value="ECO:0007669"/>
    <property type="project" value="TreeGrafter"/>
</dbReference>
<sequence>MSSYVDATLGAVEHCQAMAAQFPDLEERYSKIASYCQNKLWHQLTLAVLDFVSQPSAFKPTPADKNTYWALCQNVILVVDKKINQLSLSRIASSVAFASLEAKTCTVEESTKLLQDLLTKQESNNNTATVLYLQSRLGLLTLQTSASPAKEQLDSIYSTIKTNGPLLDQLVPDTPEAMIVNAAHYELSVTYYKIVGPPEAYYDEAMQYLNYYKAQDDAKSYVLAVDLCLAALTGEGVYNLGQVVNNPILHVLANKPEAWLVDLLQACASGNVQLFKQLCTTTYAAQIASQPALVNMATQMQEKITLLGLVELVFRKPASERTLEFTEIAQGLEIPLEQVEWAIMRAFSVELIKGSMDQVEGTVHVTWILPRALSPEQMSGLATRFGEWATKVQKIQEYMQQETPALTQ</sequence>
<dbReference type="GO" id="GO:0005198">
    <property type="term" value="F:structural molecule activity"/>
    <property type="evidence" value="ECO:0007669"/>
    <property type="project" value="TreeGrafter"/>
</dbReference>
<dbReference type="EMBL" id="JAGRRH010000017">
    <property type="protein sequence ID" value="KAG7352163.1"/>
    <property type="molecule type" value="Genomic_DNA"/>
</dbReference>
<protein>
    <submittedName>
        <fullName evidence="3">PCI domain containing protein</fullName>
    </submittedName>
</protein>
<dbReference type="InterPro" id="IPR054179">
    <property type="entry name" value="PSD13_N"/>
</dbReference>
<dbReference type="GO" id="GO:0005634">
    <property type="term" value="C:nucleus"/>
    <property type="evidence" value="ECO:0007669"/>
    <property type="project" value="TreeGrafter"/>
</dbReference>
<dbReference type="InterPro" id="IPR000717">
    <property type="entry name" value="PCI_dom"/>
</dbReference>